<dbReference type="Pfam" id="PF25490">
    <property type="entry name" value="DUF7910"/>
    <property type="match status" value="1"/>
</dbReference>
<dbReference type="GO" id="GO:0007163">
    <property type="term" value="P:establishment or maintenance of cell polarity"/>
    <property type="evidence" value="ECO:0007669"/>
    <property type="project" value="TreeGrafter"/>
</dbReference>
<dbReference type="Proteomes" id="UP000236161">
    <property type="component" value="Unassembled WGS sequence"/>
</dbReference>
<dbReference type="Gene3D" id="2.80.10.50">
    <property type="match status" value="1"/>
</dbReference>
<feature type="domain" description="DUF7910" evidence="7">
    <location>
        <begin position="62"/>
        <end position="200"/>
    </location>
</feature>
<dbReference type="InterPro" id="IPR057232">
    <property type="entry name" value="DUF7910"/>
</dbReference>
<organism evidence="8 9">
    <name type="scientific">Apostasia shenzhenica</name>
    <dbReference type="NCBI Taxonomy" id="1088818"/>
    <lineage>
        <taxon>Eukaryota</taxon>
        <taxon>Viridiplantae</taxon>
        <taxon>Streptophyta</taxon>
        <taxon>Embryophyta</taxon>
        <taxon>Tracheophyta</taxon>
        <taxon>Spermatophyta</taxon>
        <taxon>Magnoliopsida</taxon>
        <taxon>Liliopsida</taxon>
        <taxon>Asparagales</taxon>
        <taxon>Orchidaceae</taxon>
        <taxon>Apostasioideae</taxon>
        <taxon>Apostasia</taxon>
    </lineage>
</organism>
<dbReference type="Pfam" id="PF00150">
    <property type="entry name" value="Cellulase"/>
    <property type="match status" value="1"/>
</dbReference>
<dbReference type="AlphaFoldDB" id="A0A2I0AVB4"/>
<dbReference type="GO" id="GO:0004553">
    <property type="term" value="F:hydrolase activity, hydrolyzing O-glycosyl compounds"/>
    <property type="evidence" value="ECO:0007669"/>
    <property type="project" value="InterPro"/>
</dbReference>
<proteinExistence type="inferred from homology"/>
<evidence type="ECO:0000259" key="7">
    <source>
        <dbReference type="Pfam" id="PF25490"/>
    </source>
</evidence>
<dbReference type="FunFam" id="2.80.10.50:FF:000056">
    <property type="entry name" value="Glucan 1,3-beta-glucosidase A"/>
    <property type="match status" value="1"/>
</dbReference>
<dbReference type="Gene3D" id="3.20.20.80">
    <property type="entry name" value="Glycosidases"/>
    <property type="match status" value="1"/>
</dbReference>
<accession>A0A2I0AVB4</accession>
<comment type="similarity">
    <text evidence="1 4">Belongs to the glycosyl hydrolase 5 (cellulase A) family.</text>
</comment>
<feature type="domain" description="Glycoside hydrolase family 5" evidence="6">
    <location>
        <begin position="224"/>
        <end position="492"/>
    </location>
</feature>
<evidence type="ECO:0000313" key="9">
    <source>
        <dbReference type="Proteomes" id="UP000236161"/>
    </source>
</evidence>
<evidence type="ECO:0000259" key="6">
    <source>
        <dbReference type="Pfam" id="PF00150"/>
    </source>
</evidence>
<sequence length="510" mass="56507">MAIRLPLLLLIVLFSSLAVISLAARPTPVNRSPGPAKAVNLGGWLVTEGWIKPSLFDGIPVNKDLLDGTQIQLKSVTQNSFLSADNGGGSAIVANRPSASVWETFKLWRITETSFQLRVFNWQFIGIDNQANLVAVATTSDDSDSSHTFEIVRNDGDPNRIRVKAPNGSFLQVKSDASVTANYPDKTTWGDDDPSVFVLTTAGQLQGEFQVTNGYGSTDASSVMTEHWNNFIVEDDFKFLSENGLTAVRIPVGWWIRFDENPPHPFVGGSLKALDNAFSWAEKYDVKVILDLHAAPGSQNGWEHSGTRDGLLSWGQTDDTINESIAAIDFLASRYSKRSGLYAVELINEPLAPGVTLNSLEKYYKAGYNAVRKYTNAHVIMSNRLSIGDPTELVQFASGFSGSVIDVHYYNLFSDVFEGMSVQQNIDFVKNDRSTTLGSLTVANGPLIFIGEWTDEWDVSDATEEDYKRFGEAQLDVYGRATFGWCYWTLKNVDDHWSLEWMIKNGYINV</sequence>
<dbReference type="FunFam" id="3.20.20.80:FF:000067">
    <property type="entry name" value="Glucan 1,3-beta-glucosidase A"/>
    <property type="match status" value="1"/>
</dbReference>
<dbReference type="STRING" id="1088818.A0A2I0AVB4"/>
<dbReference type="GO" id="GO:0005737">
    <property type="term" value="C:cytoplasm"/>
    <property type="evidence" value="ECO:0007669"/>
    <property type="project" value="TreeGrafter"/>
</dbReference>
<name>A0A2I0AVB4_9ASPA</name>
<evidence type="ECO:0000256" key="4">
    <source>
        <dbReference type="RuleBase" id="RU361153"/>
    </source>
</evidence>
<dbReference type="GO" id="GO:0015629">
    <property type="term" value="C:actin cytoskeleton"/>
    <property type="evidence" value="ECO:0007669"/>
    <property type="project" value="TreeGrafter"/>
</dbReference>
<evidence type="ECO:0000313" key="8">
    <source>
        <dbReference type="EMBL" id="PKA59483.1"/>
    </source>
</evidence>
<feature type="chain" id="PRO_5014193043" evidence="5">
    <location>
        <begin position="24"/>
        <end position="510"/>
    </location>
</feature>
<dbReference type="SUPFAM" id="SSF51445">
    <property type="entry name" value="(Trans)glycosidases"/>
    <property type="match status" value="1"/>
</dbReference>
<dbReference type="GO" id="GO:0016477">
    <property type="term" value="P:cell migration"/>
    <property type="evidence" value="ECO:0007669"/>
    <property type="project" value="TreeGrafter"/>
</dbReference>
<gene>
    <name evidence="8" type="ORF">AXF42_Ash016507</name>
</gene>
<keyword evidence="5" id="KW-0732">Signal</keyword>
<dbReference type="InterPro" id="IPR010431">
    <property type="entry name" value="Fascin"/>
</dbReference>
<evidence type="ECO:0000256" key="5">
    <source>
        <dbReference type="SAM" id="SignalP"/>
    </source>
</evidence>
<keyword evidence="9" id="KW-1185">Reference proteome</keyword>
<dbReference type="PANTHER" id="PTHR10551:SF14">
    <property type="entry name" value="CELLULASE CONTAINING PROTEIN, EXPRESSED"/>
    <property type="match status" value="1"/>
</dbReference>
<evidence type="ECO:0000256" key="2">
    <source>
        <dbReference type="ARBA" id="ARBA00022801"/>
    </source>
</evidence>
<dbReference type="GO" id="GO:0000272">
    <property type="term" value="P:polysaccharide catabolic process"/>
    <property type="evidence" value="ECO:0007669"/>
    <property type="project" value="InterPro"/>
</dbReference>
<dbReference type="InterPro" id="IPR008999">
    <property type="entry name" value="Actin-crosslinking"/>
</dbReference>
<dbReference type="InterPro" id="IPR001547">
    <property type="entry name" value="Glyco_hydro_5"/>
</dbReference>
<dbReference type="InterPro" id="IPR017853">
    <property type="entry name" value="GH"/>
</dbReference>
<dbReference type="PANTHER" id="PTHR10551">
    <property type="entry name" value="FASCIN"/>
    <property type="match status" value="1"/>
</dbReference>
<dbReference type="GO" id="GO:0051015">
    <property type="term" value="F:actin filament binding"/>
    <property type="evidence" value="ECO:0007669"/>
    <property type="project" value="InterPro"/>
</dbReference>
<keyword evidence="2 4" id="KW-0378">Hydrolase</keyword>
<feature type="signal peptide" evidence="5">
    <location>
        <begin position="1"/>
        <end position="23"/>
    </location>
</feature>
<evidence type="ECO:0000256" key="3">
    <source>
        <dbReference type="ARBA" id="ARBA00023295"/>
    </source>
</evidence>
<keyword evidence="3 4" id="KW-0326">Glycosidase</keyword>
<reference evidence="8 9" key="1">
    <citation type="journal article" date="2017" name="Nature">
        <title>The Apostasia genome and the evolution of orchids.</title>
        <authorList>
            <person name="Zhang G.Q."/>
            <person name="Liu K.W."/>
            <person name="Li Z."/>
            <person name="Lohaus R."/>
            <person name="Hsiao Y.Y."/>
            <person name="Niu S.C."/>
            <person name="Wang J.Y."/>
            <person name="Lin Y.C."/>
            <person name="Xu Q."/>
            <person name="Chen L.J."/>
            <person name="Yoshida K."/>
            <person name="Fujiwara S."/>
            <person name="Wang Z.W."/>
            <person name="Zhang Y.Q."/>
            <person name="Mitsuda N."/>
            <person name="Wang M."/>
            <person name="Liu G.H."/>
            <person name="Pecoraro L."/>
            <person name="Huang H.X."/>
            <person name="Xiao X.J."/>
            <person name="Lin M."/>
            <person name="Wu X.Y."/>
            <person name="Wu W.L."/>
            <person name="Chen Y.Y."/>
            <person name="Chang S.B."/>
            <person name="Sakamoto S."/>
            <person name="Ohme-Takagi M."/>
            <person name="Yagi M."/>
            <person name="Zeng S.J."/>
            <person name="Shen C.Y."/>
            <person name="Yeh C.M."/>
            <person name="Luo Y.B."/>
            <person name="Tsai W.C."/>
            <person name="Van de Peer Y."/>
            <person name="Liu Z.J."/>
        </authorList>
    </citation>
    <scope>NUCLEOTIDE SEQUENCE [LARGE SCALE GENOMIC DNA]</scope>
    <source>
        <strain evidence="9">cv. Shenzhen</strain>
        <tissue evidence="8">Stem</tissue>
    </source>
</reference>
<evidence type="ECO:0000256" key="1">
    <source>
        <dbReference type="ARBA" id="ARBA00005641"/>
    </source>
</evidence>
<protein>
    <submittedName>
        <fullName evidence="8">Uncharacterized protein</fullName>
    </submittedName>
</protein>
<dbReference type="CDD" id="cd00257">
    <property type="entry name" value="beta-trefoil_FSCN-like"/>
    <property type="match status" value="1"/>
</dbReference>
<dbReference type="EMBL" id="KZ451948">
    <property type="protein sequence ID" value="PKA59483.1"/>
    <property type="molecule type" value="Genomic_DNA"/>
</dbReference>
<dbReference type="GO" id="GO:0051017">
    <property type="term" value="P:actin filament bundle assembly"/>
    <property type="evidence" value="ECO:0007669"/>
    <property type="project" value="TreeGrafter"/>
</dbReference>
<dbReference type="OrthoDB" id="62120at2759"/>
<dbReference type="SUPFAM" id="SSF50405">
    <property type="entry name" value="Actin-crosslinking proteins"/>
    <property type="match status" value="1"/>
</dbReference>